<protein>
    <recommendedName>
        <fullName evidence="1">DUF11 domain-containing protein</fullName>
    </recommendedName>
</protein>
<gene>
    <name evidence="2" type="ORF">TCEL_02114</name>
</gene>
<proteinExistence type="predicted"/>
<reference evidence="2" key="1">
    <citation type="submission" date="2013-03" db="EMBL/GenBank/DDBJ databases">
        <title>Draft genome sequence of the hydrogen-ethanol-producing anaerobic alkalithermophilic Caloramator celere.</title>
        <authorList>
            <person name="Ciranna A."/>
            <person name="Larjo A."/>
            <person name="Kivisto A."/>
            <person name="Santala V."/>
            <person name="Roos C."/>
            <person name="Karp M."/>
        </authorList>
    </citation>
    <scope>NUCLEOTIDE SEQUENCE [LARGE SCALE GENOMIC DNA]</scope>
    <source>
        <strain evidence="2">DSM 8682</strain>
    </source>
</reference>
<dbReference type="RefSeq" id="WP_018664266.1">
    <property type="nucleotide sequence ID" value="NZ_HF952022.1"/>
</dbReference>
<dbReference type="InterPro" id="IPR047589">
    <property type="entry name" value="DUF11_rpt"/>
</dbReference>
<dbReference type="Pfam" id="PF01345">
    <property type="entry name" value="DUF11"/>
    <property type="match status" value="5"/>
</dbReference>
<dbReference type="EMBL" id="CAVN010000111">
    <property type="protein sequence ID" value="CDF59046.1"/>
    <property type="molecule type" value="Genomic_DNA"/>
</dbReference>
<comment type="caution">
    <text evidence="2">The sequence shown here is derived from an EMBL/GenBank/DDBJ whole genome shotgun (WGS) entry which is preliminary data.</text>
</comment>
<feature type="domain" description="DUF11" evidence="1">
    <location>
        <begin position="599"/>
        <end position="703"/>
    </location>
</feature>
<feature type="domain" description="DUF11" evidence="1">
    <location>
        <begin position="1449"/>
        <end position="1553"/>
    </location>
</feature>
<organism evidence="2 3">
    <name type="scientific">Thermobrachium celere DSM 8682</name>
    <dbReference type="NCBI Taxonomy" id="941824"/>
    <lineage>
        <taxon>Bacteria</taxon>
        <taxon>Bacillati</taxon>
        <taxon>Bacillota</taxon>
        <taxon>Clostridia</taxon>
        <taxon>Eubacteriales</taxon>
        <taxon>Clostridiaceae</taxon>
        <taxon>Thermobrachium</taxon>
    </lineage>
</organism>
<evidence type="ECO:0000313" key="2">
    <source>
        <dbReference type="EMBL" id="CDF59046.1"/>
    </source>
</evidence>
<feature type="domain" description="DUF11" evidence="1">
    <location>
        <begin position="2280"/>
        <end position="2371"/>
    </location>
</feature>
<dbReference type="eggNOG" id="COG1361">
    <property type="taxonomic scope" value="Bacteria"/>
</dbReference>
<evidence type="ECO:0000313" key="3">
    <source>
        <dbReference type="Proteomes" id="UP000014923"/>
    </source>
</evidence>
<keyword evidence="3" id="KW-1185">Reference proteome</keyword>
<dbReference type="Gene3D" id="2.60.40.740">
    <property type="match status" value="3"/>
</dbReference>
<name>R7RUC5_9CLOT</name>
<feature type="domain" description="DUF11" evidence="1">
    <location>
        <begin position="1168"/>
        <end position="1274"/>
    </location>
</feature>
<dbReference type="PANTHER" id="PTHR34819">
    <property type="entry name" value="LARGE CYSTEINE-RICH PERIPLASMIC PROTEIN OMCB"/>
    <property type="match status" value="1"/>
</dbReference>
<feature type="domain" description="DUF11" evidence="1">
    <location>
        <begin position="889"/>
        <end position="988"/>
    </location>
</feature>
<dbReference type="eggNOG" id="COG1520">
    <property type="taxonomic scope" value="Bacteria"/>
</dbReference>
<sequence length="2416" mass="264926">MALSPSEFIVNQSPQPLKIVLGKVSTLNLTFSNTSLINRGYNLYFELTIPDGFSYESSSISPTEIVNNLDGTSTIKWVNVKDLAPNEINYTVSVQIKSDEYFRNTLLPVPFDIPVPNLTLIAKVDTLPRGNDDPGNVEIIKNVSNTIVPLRYNLIKKGPGKMPKGAGLIPTPNPLWPFTYTLILDNNTRESSDITLIDNLPNGIRYLNNISATGPNASSFLNPTVTTPTPSPNCKNYTVINWGNKTLSAGSTNTINFDVAIWDNYSTLCVENSGSKIPHNTPLVNTAILDGLSGPVTANLTTIAKDITIDKSIIGSSMTDVGLTNSYRLVYKVNQYDNVNNVVIEDIIPDGMEYVLGSASPSPSSILVNPNGTTTLTWNLGTLLAGTTGTITFQTLTKSTYIDNSPVASNDSLTNSSNVNGINANTLWQTPDSSSVTQYIRKPYIKKQILGYYYKDGTPKPYSVASPGDLVEFYIEYNASNLNATQLNIEIDDYVPYNMGPLPPSPITYGGNLPGPFTPYTVSPNGFRWALGNLPGNTLWTATFKVPVLNIPINAVKNNLAKLAGRNSLELSYSDRDQVLVNFGTPNIEFYKSVTGPNVNAIKSGEVYTYTITIKNTQTLDNLTTDAFMMTLTDVIPDGLVYNGSYTITGTGIYDPPNFAGQNVTMLIKKLAPGDSLTFSYDVLVTNSVVSGQVYINKATLTRPYSQMDMSYQYEGDPFEDSTILKTERLKIVKTISPAYLKIGDIATYMLEVTIPKGTIAYNIKVTDTYKTPEQTYIGNATLNGNPISPTVTPPNVVFPTIPIVDATQNEVKLLYSFDVRVISAAHTPPFSENQPNTAKVEWEIDSLGTPAIPESTTKNLVVRTPNIIATKEQRNYTLNGTFRTTDLSFNVGNIIEYRITVTNNGLETAYNTVVTDVLNPLLNFVAGSFNATLGTPSYSMGTVSWTIPELPFGQSATLTFRVETLPGFAANSSTPNKATFIYNTNNNGFGVEYSGSSNTVNLIAPNLTLVKSASLLQAEIGDDIEYTLTVTIPYGVYVYSLRARDTLPTGQIYIGPATRQQDEGPITPITPSVVGQVVTFPTEPDLYSYPNAITIKYRFTARVISGNHTPPFTQTQQNQSRIDWALVSGGALTKNRTSNLNITVRTPNIVITKEQKNYTQGGSYTQNEIAANPDDIIYYRITINSNGASPAYNINLTDTLDSNLQFISIIGASAGTPSYSEGPPETITWNIPVLNNGSNATLEFSVKIKAPIAASSSITNKSTSTYDSNDVNPVTYTADSNTTKINIPALTITKEAMPNPAKIGDEVTYTITIPIPQNIVAYNLTLTDVFCIKQEYVLGSFTRNTIPVTPTVVGNTITYQETAPVYGPTTLIYTFKTIVRDGKTTSPYTEMQRNNVSIKWNLTEGGQSAPIVSTFVDVEVRSPHIKIEKWQKNVTKGGDFTKNPLLDVESGDEIHYRITITNDGLSDAFNIVTTDNLSNYLTFSSVVPPAPTGTVNHPTPPTPDGTVTWTEPTLNVGETKTLIFSCIVNSNPTPGEAVENYAESLYDTNTVNPKTLGPVKSNIVTFNYAYPEIIKSVDKEAALVGEEVLYTVNVKVPLGVKVYDVTINDILPTEQSYVPFTLTKNGINIGAATLTFPVENEIDASISEVNIEYKFRAKINSISTPPQQEQINTVTLDWKYTPLGPSGPQKTANSTIYVSNANLILTKSQKNSMTNPFTTDDIKVNVGDLIYYELKVYNPNSYALVDVVATEIFEELLSFIEIISIDTGTLTTESGNLTWTIPIIPANTEYKAVVALSINSGGLTGQRIPNKFSATFGIEGITPLVYYGPKTSNIVYTVLGELSVFKYASNDSFKVGDIITYFIEITVPYGTKAKNIMIKDTLPSKQIYLGPASYNSTMLQPLFSNGDIVFTIPLVDATLEEKKITITFLARVIDGNNEEPYIEIQRNIVKVKSEIDEEGTFGPEIEEYVDVEITRPFVFVAKEQRNITQETSYTTEMISVLADDTLEFRLTVHNFGSSPAYNTIIEDDISPYLEYTGYYEAPIGAVNYSSLLRKIEWVIDELEPSKVYSLIFRVKVIGGIPAGGFSKNKGRFIYSTNNTTPITYPKEDTNEVIQKFPDIEISKVANIYYTTIGSIIRYTVTFKLPKGTSIVNGQFTDILPIGQTYVGNATLMGHPIQPVLVEAQKVVFPVVPYAYAEEDEYFNYAFDVLISSAVPNPITLIDTQQNCAYGVWYLKPDEIGPGIQTCTNVYVTDSEINLLKEQRNKTKEGEFTANDIIGSLGQLVEYRLAITNSGPHPIYEVKIKDVLSDDLRFVEVVYSEGTVTHTGETSNGTVDIYIDSIAVGETKTFIFKVKILRRSKGTIKNNANLTFKLSPESETVFEGIKSNTTTINNQGSGSRGVSVKKLLELNNTNLD</sequence>
<dbReference type="Proteomes" id="UP000014923">
    <property type="component" value="Unassembled WGS sequence"/>
</dbReference>
<dbReference type="PANTHER" id="PTHR34819:SF3">
    <property type="entry name" value="CELL SURFACE PROTEIN"/>
    <property type="match status" value="1"/>
</dbReference>
<dbReference type="NCBIfam" id="TIGR01451">
    <property type="entry name" value="B_ant_repeat"/>
    <property type="match status" value="6"/>
</dbReference>
<dbReference type="InterPro" id="IPR001434">
    <property type="entry name" value="OmcB-like_DUF11"/>
</dbReference>
<dbReference type="InterPro" id="IPR051172">
    <property type="entry name" value="Chlamydia_OmcB"/>
</dbReference>
<accession>R7RUC5</accession>
<dbReference type="OrthoDB" id="1757427at2"/>
<evidence type="ECO:0000259" key="1">
    <source>
        <dbReference type="Pfam" id="PF01345"/>
    </source>
</evidence>
<dbReference type="HOGENOM" id="CLU_229145_0_0_9"/>